<keyword evidence="6 7" id="KW-0472">Membrane</keyword>
<feature type="transmembrane region" description="Helical" evidence="7">
    <location>
        <begin position="41"/>
        <end position="61"/>
    </location>
</feature>
<dbReference type="Pfam" id="PF02683">
    <property type="entry name" value="DsbD_TM"/>
    <property type="match status" value="1"/>
</dbReference>
<dbReference type="EMBL" id="CAJZAH010000001">
    <property type="protein sequence ID" value="CAG9168914.1"/>
    <property type="molecule type" value="Genomic_DNA"/>
</dbReference>
<feature type="transmembrane region" description="Helical" evidence="7">
    <location>
        <begin position="6"/>
        <end position="29"/>
    </location>
</feature>
<evidence type="ECO:0000256" key="7">
    <source>
        <dbReference type="SAM" id="Phobius"/>
    </source>
</evidence>
<organism evidence="9 10">
    <name type="scientific">Cupriavidus respiraculi</name>
    <dbReference type="NCBI Taxonomy" id="195930"/>
    <lineage>
        <taxon>Bacteria</taxon>
        <taxon>Pseudomonadati</taxon>
        <taxon>Pseudomonadota</taxon>
        <taxon>Betaproteobacteria</taxon>
        <taxon>Burkholderiales</taxon>
        <taxon>Burkholderiaceae</taxon>
        <taxon>Cupriavidus</taxon>
    </lineage>
</organism>
<dbReference type="InterPro" id="IPR051790">
    <property type="entry name" value="Cytochrome_c-biogenesis_DsbD"/>
</dbReference>
<evidence type="ECO:0000256" key="5">
    <source>
        <dbReference type="ARBA" id="ARBA00022989"/>
    </source>
</evidence>
<keyword evidence="10" id="KW-1185">Reference proteome</keyword>
<protein>
    <submittedName>
        <fullName evidence="9">Protein DipZ</fullName>
    </submittedName>
</protein>
<feature type="transmembrane region" description="Helical" evidence="7">
    <location>
        <begin position="195"/>
        <end position="214"/>
    </location>
</feature>
<feature type="domain" description="Cytochrome C biogenesis protein transmembrane" evidence="8">
    <location>
        <begin position="4"/>
        <end position="211"/>
    </location>
</feature>
<name>A0ABN7Y8P6_9BURK</name>
<dbReference type="PANTHER" id="PTHR31272:SF9">
    <property type="entry name" value="BLL1027 PROTEIN"/>
    <property type="match status" value="1"/>
</dbReference>
<reference evidence="9 10" key="1">
    <citation type="submission" date="2021-08" db="EMBL/GenBank/DDBJ databases">
        <authorList>
            <person name="Peeters C."/>
        </authorList>
    </citation>
    <scope>NUCLEOTIDE SEQUENCE [LARGE SCALE GENOMIC DNA]</scope>
    <source>
        <strain evidence="9 10">LMG 21510</strain>
    </source>
</reference>
<proteinExistence type="inferred from homology"/>
<dbReference type="InterPro" id="IPR003834">
    <property type="entry name" value="Cyt_c_assmbl_TM_dom"/>
</dbReference>
<keyword evidence="3 7" id="KW-0812">Transmembrane</keyword>
<evidence type="ECO:0000313" key="10">
    <source>
        <dbReference type="Proteomes" id="UP000721236"/>
    </source>
</evidence>
<dbReference type="RefSeq" id="WP_224040423.1">
    <property type="nucleotide sequence ID" value="NZ_CAJZAH010000001.1"/>
</dbReference>
<comment type="similarity">
    <text evidence="2">Belongs to the DsbD family.</text>
</comment>
<comment type="subcellular location">
    <subcellularLocation>
        <location evidence="1">Membrane</location>
        <topology evidence="1">Multi-pass membrane protein</topology>
    </subcellularLocation>
</comment>
<dbReference type="PANTHER" id="PTHR31272">
    <property type="entry name" value="CYTOCHROME C-TYPE BIOGENESIS PROTEIN HI_1454-RELATED"/>
    <property type="match status" value="1"/>
</dbReference>
<evidence type="ECO:0000259" key="8">
    <source>
        <dbReference type="Pfam" id="PF02683"/>
    </source>
</evidence>
<accession>A0ABN7Y8P6</accession>
<gene>
    <name evidence="9" type="primary">dipZ_1</name>
    <name evidence="9" type="ORF">LMG21510_01287</name>
</gene>
<feature type="transmembrane region" description="Helical" evidence="7">
    <location>
        <begin position="122"/>
        <end position="144"/>
    </location>
</feature>
<evidence type="ECO:0000256" key="1">
    <source>
        <dbReference type="ARBA" id="ARBA00004141"/>
    </source>
</evidence>
<evidence type="ECO:0000256" key="6">
    <source>
        <dbReference type="ARBA" id="ARBA00023136"/>
    </source>
</evidence>
<evidence type="ECO:0000313" key="9">
    <source>
        <dbReference type="EMBL" id="CAG9168914.1"/>
    </source>
</evidence>
<sequence length="236" mass="24682">MTELVLAVVAGMLTVASPCVLPILPMVLGSSIGQAHPLRPLSIVLGFVVTFAALGIALGAWSSSLGAAHGTIRNVAILTLLLTGLMRIWPQPYDRLMARFGGVWNRFADIGNRTGGGLAGGVVLGMTLGVVWTPCAGPVLASILALVAKAQDLDRAAALLAAFAVGAGVPMLLIAHGGRFMSNRVRQLSRHTHRLQRGFGVAVILIAIAMYYQYDALAVAWLTDFFPTLNTVSTGA</sequence>
<feature type="transmembrane region" description="Helical" evidence="7">
    <location>
        <begin position="156"/>
        <end position="175"/>
    </location>
</feature>
<keyword evidence="4" id="KW-0201">Cytochrome c-type biogenesis</keyword>
<evidence type="ECO:0000256" key="2">
    <source>
        <dbReference type="ARBA" id="ARBA00006143"/>
    </source>
</evidence>
<keyword evidence="5 7" id="KW-1133">Transmembrane helix</keyword>
<evidence type="ECO:0000256" key="3">
    <source>
        <dbReference type="ARBA" id="ARBA00022692"/>
    </source>
</evidence>
<evidence type="ECO:0000256" key="4">
    <source>
        <dbReference type="ARBA" id="ARBA00022748"/>
    </source>
</evidence>
<dbReference type="Proteomes" id="UP000721236">
    <property type="component" value="Unassembled WGS sequence"/>
</dbReference>
<comment type="caution">
    <text evidence="9">The sequence shown here is derived from an EMBL/GenBank/DDBJ whole genome shotgun (WGS) entry which is preliminary data.</text>
</comment>